<dbReference type="SUPFAM" id="SSF53335">
    <property type="entry name" value="S-adenosyl-L-methionine-dependent methyltransferases"/>
    <property type="match status" value="1"/>
</dbReference>
<dbReference type="EC" id="2.1.1.297" evidence="7"/>
<dbReference type="GO" id="GO:0003677">
    <property type="term" value="F:DNA binding"/>
    <property type="evidence" value="ECO:0007669"/>
    <property type="project" value="InterPro"/>
</dbReference>
<dbReference type="PROSITE" id="PS00092">
    <property type="entry name" value="N6_MTASE"/>
    <property type="match status" value="1"/>
</dbReference>
<dbReference type="GO" id="GO:0102559">
    <property type="term" value="F:peptide chain release factor N(5)-glutamine methyltransferase activity"/>
    <property type="evidence" value="ECO:0007669"/>
    <property type="project" value="UniProtKB-EC"/>
</dbReference>
<dbReference type="AlphaFoldDB" id="A0AAJ6AHG7"/>
<protein>
    <submittedName>
        <fullName evidence="7">Peptide chain release factor N(5)-glutamine methyltransferase</fullName>
        <ecNumber evidence="7">2.1.1.297</ecNumber>
    </submittedName>
</protein>
<gene>
    <name evidence="7" type="primary">prmC</name>
    <name evidence="7" type="ORF">QDX21_00665</name>
</gene>
<dbReference type="InterPro" id="IPR004556">
    <property type="entry name" value="HemK-like"/>
</dbReference>
<dbReference type="PANTHER" id="PTHR18895">
    <property type="entry name" value="HEMK METHYLTRANSFERASE"/>
    <property type="match status" value="1"/>
</dbReference>
<keyword evidence="3" id="KW-0949">S-adenosyl-L-methionine</keyword>
<dbReference type="InterPro" id="IPR002052">
    <property type="entry name" value="DNA_methylase_N6_adenine_CS"/>
</dbReference>
<evidence type="ECO:0000256" key="4">
    <source>
        <dbReference type="ARBA" id="ARBA00022747"/>
    </source>
</evidence>
<sequence>MSGQQHDGFALRETLHQTQACLAQAGIDQAVAEARVLLAHVLGLELSDVAKASLLGDRITGEQYQRLTSLVDRRIQRVPLQHLTAAQSFYGVSLRVGPGVFIPRPETEALVELAQQLLTTRDGDLTVLDLCSGSGAIAVALEHHWNQETPQHREHSTHKLQVIAVENDPVAVRYLQTNTHATNITTVRADATDVNAMLIAHPGLREWIGHVDLVVANPPYVPEAYAVVQPEAAADPPIALYGGNADGTAIPLAVATTAAQFLAPGGWLVMEHDASHADRLRQLASEQGMWQTVTTLSDYNDRPRFLKAQRVDSKTHPCSDRGRQK</sequence>
<evidence type="ECO:0000256" key="3">
    <source>
        <dbReference type="ARBA" id="ARBA00022691"/>
    </source>
</evidence>
<proteinExistence type="predicted"/>
<dbReference type="Pfam" id="PF17827">
    <property type="entry name" value="PrmC_N"/>
    <property type="match status" value="1"/>
</dbReference>
<evidence type="ECO:0000259" key="6">
    <source>
        <dbReference type="Pfam" id="PF17827"/>
    </source>
</evidence>
<evidence type="ECO:0000259" key="5">
    <source>
        <dbReference type="Pfam" id="PF02384"/>
    </source>
</evidence>
<accession>A0AAJ6AHG7</accession>
<dbReference type="InterPro" id="IPR050320">
    <property type="entry name" value="N5-glutamine_MTase"/>
</dbReference>
<dbReference type="NCBIfam" id="TIGR00536">
    <property type="entry name" value="hemK_fam"/>
    <property type="match status" value="1"/>
</dbReference>
<dbReference type="GO" id="GO:0032259">
    <property type="term" value="P:methylation"/>
    <property type="evidence" value="ECO:0007669"/>
    <property type="project" value="UniProtKB-KW"/>
</dbReference>
<dbReference type="InterPro" id="IPR040758">
    <property type="entry name" value="PrmC_N"/>
</dbReference>
<name>A0AAJ6AHG7_9MICC</name>
<keyword evidence="8" id="KW-1185">Reference proteome</keyword>
<evidence type="ECO:0000256" key="1">
    <source>
        <dbReference type="ARBA" id="ARBA00022603"/>
    </source>
</evidence>
<feature type="domain" description="DNA methylase adenine-specific" evidence="5">
    <location>
        <begin position="109"/>
        <end position="225"/>
    </location>
</feature>
<keyword evidence="4" id="KW-0680">Restriction system</keyword>
<dbReference type="CDD" id="cd02440">
    <property type="entry name" value="AdoMet_MTases"/>
    <property type="match status" value="1"/>
</dbReference>
<keyword evidence="1 7" id="KW-0489">Methyltransferase</keyword>
<dbReference type="RefSeq" id="WP_279674904.1">
    <property type="nucleotide sequence ID" value="NZ_CP122566.1"/>
</dbReference>
<evidence type="ECO:0000313" key="8">
    <source>
        <dbReference type="Proteomes" id="UP001224674"/>
    </source>
</evidence>
<dbReference type="InterPro" id="IPR019874">
    <property type="entry name" value="RF_methyltr_PrmC"/>
</dbReference>
<dbReference type="Proteomes" id="UP001224674">
    <property type="component" value="Chromosome"/>
</dbReference>
<dbReference type="EMBL" id="CP122566">
    <property type="protein sequence ID" value="WGH93365.1"/>
    <property type="molecule type" value="Genomic_DNA"/>
</dbReference>
<reference evidence="7 8" key="1">
    <citation type="submission" date="2023-03" db="EMBL/GenBank/DDBJ databases">
        <title>Complete genome sequences of several Auritidibacter ignavus strains isolated from ear infections.</title>
        <authorList>
            <person name="Baehr T."/>
            <person name="Baumhoegger A.M."/>
        </authorList>
    </citation>
    <scope>NUCLEOTIDE SEQUENCE [LARGE SCALE GENOMIC DNA]</scope>
    <source>
        <strain evidence="7 8">BABAE-6</strain>
    </source>
</reference>
<dbReference type="GO" id="GO:0009307">
    <property type="term" value="P:DNA restriction-modification system"/>
    <property type="evidence" value="ECO:0007669"/>
    <property type="project" value="UniProtKB-KW"/>
</dbReference>
<dbReference type="InterPro" id="IPR003356">
    <property type="entry name" value="DNA_methylase_A-5"/>
</dbReference>
<feature type="domain" description="Release factor glutamine methyltransferase N-terminal" evidence="6">
    <location>
        <begin position="13"/>
        <end position="84"/>
    </location>
</feature>
<dbReference type="NCBIfam" id="TIGR03534">
    <property type="entry name" value="RF_mod_PrmC"/>
    <property type="match status" value="1"/>
</dbReference>
<dbReference type="Pfam" id="PF02384">
    <property type="entry name" value="N6_Mtase"/>
    <property type="match status" value="1"/>
</dbReference>
<keyword evidence="2 7" id="KW-0808">Transferase</keyword>
<dbReference type="InterPro" id="IPR029063">
    <property type="entry name" value="SAM-dependent_MTases_sf"/>
</dbReference>
<evidence type="ECO:0000313" key="7">
    <source>
        <dbReference type="EMBL" id="WGH93365.1"/>
    </source>
</evidence>
<dbReference type="Gene3D" id="3.40.50.150">
    <property type="entry name" value="Vaccinia Virus protein VP39"/>
    <property type="match status" value="1"/>
</dbReference>
<dbReference type="PANTHER" id="PTHR18895:SF74">
    <property type="entry name" value="MTRF1L RELEASE FACTOR GLUTAMINE METHYLTRANSFERASE"/>
    <property type="match status" value="1"/>
</dbReference>
<organism evidence="7 8">
    <name type="scientific">Auritidibacter ignavus</name>
    <dbReference type="NCBI Taxonomy" id="678932"/>
    <lineage>
        <taxon>Bacteria</taxon>
        <taxon>Bacillati</taxon>
        <taxon>Actinomycetota</taxon>
        <taxon>Actinomycetes</taxon>
        <taxon>Micrococcales</taxon>
        <taxon>Micrococcaceae</taxon>
        <taxon>Auritidibacter</taxon>
    </lineage>
</organism>
<evidence type="ECO:0000256" key="2">
    <source>
        <dbReference type="ARBA" id="ARBA00022679"/>
    </source>
</evidence>
<dbReference type="Gene3D" id="1.10.8.10">
    <property type="entry name" value="DNA helicase RuvA subunit, C-terminal domain"/>
    <property type="match status" value="1"/>
</dbReference>